<evidence type="ECO:0000259" key="4">
    <source>
        <dbReference type="Pfam" id="PF13629"/>
    </source>
</evidence>
<dbReference type="PANTHER" id="PTHR30332:SF17">
    <property type="entry name" value="TYPE IV PILIATION SYSTEM PROTEIN DR_0774-RELATED"/>
    <property type="match status" value="1"/>
</dbReference>
<dbReference type="RefSeq" id="WP_369058281.1">
    <property type="nucleotide sequence ID" value="NZ_CP158375.1"/>
</dbReference>
<dbReference type="Pfam" id="PF13629">
    <property type="entry name" value="T2SS-T3SS_pil_N"/>
    <property type="match status" value="1"/>
</dbReference>
<evidence type="ECO:0000256" key="2">
    <source>
        <dbReference type="SAM" id="SignalP"/>
    </source>
</evidence>
<name>A0AB39KNV5_9CAUL</name>
<keyword evidence="2" id="KW-0732">Signal</keyword>
<feature type="chain" id="PRO_5044335105" evidence="2">
    <location>
        <begin position="25"/>
        <end position="458"/>
    </location>
</feature>
<proteinExistence type="inferred from homology"/>
<evidence type="ECO:0000259" key="3">
    <source>
        <dbReference type="Pfam" id="PF00263"/>
    </source>
</evidence>
<feature type="domain" description="Pilus formation protein N-terminal" evidence="4">
    <location>
        <begin position="36"/>
        <end position="103"/>
    </location>
</feature>
<dbReference type="PANTHER" id="PTHR30332">
    <property type="entry name" value="PROBABLE GENERAL SECRETION PATHWAY PROTEIN D"/>
    <property type="match status" value="1"/>
</dbReference>
<sequence length="458" mass="47509">MRQVLLAVSAAVAVSATVSIPARASSQAQAASSLAAPPLTLEAGQERTLASRQPIRRLVIDGSTIIEATLKSPRELILKGLTTGIAHVTWESAESRQSLTVEVRPKGAGEADAIARRIRAEGGLDGVDAEASAAAPIVKGEVGDLQSWSRADALAKAYGAGEGSAVAVTGQQMVAVDVQFIVVASRTLRQLGFNFTKLDNGFQGGLFAPSSLGSYSFDRTGLQLSTSQPLAGAFDLVLGDAANGALGVLSALSGAGLSQVLAQPTLLVRSGEKADFLAGGEVPVPVPQSSGGTNGAVVTIEYKPYGVRLDVAPVVMGDGRIILKLSPEVSELDYASGVQLQGFTIPGFRRRSASTTVQLGDGQSYIIAGLSFSSSNATDNAVPGLGSLPVIGSLFKTRENSLERQELIIVATPRLVDPLDPEEARALINPVKPSIASEMDMLLNVDTTARRAKRFGVR</sequence>
<dbReference type="PRINTS" id="PR00811">
    <property type="entry name" value="BCTERIALGSPD"/>
</dbReference>
<gene>
    <name evidence="5" type="ORF">ABOZ73_11460</name>
</gene>
<accession>A0AB39KNV5</accession>
<dbReference type="InterPro" id="IPR032789">
    <property type="entry name" value="T2SS-T3SS_pil_N"/>
</dbReference>
<dbReference type="GO" id="GO:0015627">
    <property type="term" value="C:type II protein secretion system complex"/>
    <property type="evidence" value="ECO:0007669"/>
    <property type="project" value="TreeGrafter"/>
</dbReference>
<dbReference type="Pfam" id="PF00263">
    <property type="entry name" value="Secretin"/>
    <property type="match status" value="1"/>
</dbReference>
<reference evidence="5" key="1">
    <citation type="submission" date="2024-06" db="EMBL/GenBank/DDBJ databases">
        <title>Caulobacter inopinatus, sp. nov.</title>
        <authorList>
            <person name="Donachie S.P."/>
        </authorList>
    </citation>
    <scope>NUCLEOTIDE SEQUENCE</scope>
    <source>
        <strain evidence="5">73W</strain>
    </source>
</reference>
<organism evidence="5">
    <name type="scientific">Caulobacter sp. 73W</name>
    <dbReference type="NCBI Taxonomy" id="3161137"/>
    <lineage>
        <taxon>Bacteria</taxon>
        <taxon>Pseudomonadati</taxon>
        <taxon>Pseudomonadota</taxon>
        <taxon>Alphaproteobacteria</taxon>
        <taxon>Caulobacterales</taxon>
        <taxon>Caulobacteraceae</taxon>
        <taxon>Caulobacter</taxon>
    </lineage>
</organism>
<dbReference type="EMBL" id="CP158375">
    <property type="protein sequence ID" value="XDO95432.1"/>
    <property type="molecule type" value="Genomic_DNA"/>
</dbReference>
<dbReference type="InterPro" id="IPR050810">
    <property type="entry name" value="Bact_Secretion_Sys_Channel"/>
</dbReference>
<dbReference type="InterPro" id="IPR004846">
    <property type="entry name" value="T2SS/T3SS_dom"/>
</dbReference>
<protein>
    <submittedName>
        <fullName evidence="5">Pilus assembly protein N-terminal domain-containing protein</fullName>
    </submittedName>
</protein>
<feature type="signal peptide" evidence="2">
    <location>
        <begin position="1"/>
        <end position="24"/>
    </location>
</feature>
<dbReference type="GO" id="GO:0009306">
    <property type="term" value="P:protein secretion"/>
    <property type="evidence" value="ECO:0007669"/>
    <property type="project" value="InterPro"/>
</dbReference>
<feature type="domain" description="Type II/III secretion system secretin-like" evidence="3">
    <location>
        <begin position="251"/>
        <end position="417"/>
    </location>
</feature>
<dbReference type="AlphaFoldDB" id="A0AB39KNV5"/>
<evidence type="ECO:0000256" key="1">
    <source>
        <dbReference type="RuleBase" id="RU004003"/>
    </source>
</evidence>
<evidence type="ECO:0000313" key="5">
    <source>
        <dbReference type="EMBL" id="XDO95432.1"/>
    </source>
</evidence>
<comment type="similarity">
    <text evidence="1">Belongs to the bacterial secretin family.</text>
</comment>
<dbReference type="InterPro" id="IPR001775">
    <property type="entry name" value="GspD/PilQ"/>
</dbReference>